<protein>
    <submittedName>
        <fullName evidence="3">Uncharacterized protein</fullName>
    </submittedName>
</protein>
<proteinExistence type="predicted"/>
<evidence type="ECO:0000256" key="1">
    <source>
        <dbReference type="SAM" id="Coils"/>
    </source>
</evidence>
<feature type="region of interest" description="Disordered" evidence="2">
    <location>
        <begin position="82"/>
        <end position="102"/>
    </location>
</feature>
<accession>A0A6J5LYD8</accession>
<gene>
    <name evidence="3" type="ORF">UFOVP328_336</name>
</gene>
<organism evidence="3">
    <name type="scientific">uncultured Caudovirales phage</name>
    <dbReference type="NCBI Taxonomy" id="2100421"/>
    <lineage>
        <taxon>Viruses</taxon>
        <taxon>Duplodnaviria</taxon>
        <taxon>Heunggongvirae</taxon>
        <taxon>Uroviricota</taxon>
        <taxon>Caudoviricetes</taxon>
        <taxon>Peduoviridae</taxon>
        <taxon>Maltschvirus</taxon>
        <taxon>Maltschvirus maltsch</taxon>
    </lineage>
</organism>
<feature type="compositionally biased region" description="Acidic residues" evidence="2">
    <location>
        <begin position="260"/>
        <end position="275"/>
    </location>
</feature>
<feature type="coiled-coil region" evidence="1">
    <location>
        <begin position="108"/>
        <end position="142"/>
    </location>
</feature>
<keyword evidence="1" id="KW-0175">Coiled coil</keyword>
<dbReference type="EMBL" id="LR796341">
    <property type="protein sequence ID" value="CAB4138143.1"/>
    <property type="molecule type" value="Genomic_DNA"/>
</dbReference>
<name>A0A6J5LYD8_9CAUD</name>
<evidence type="ECO:0000313" key="3">
    <source>
        <dbReference type="EMBL" id="CAB4138143.1"/>
    </source>
</evidence>
<feature type="compositionally biased region" description="Low complexity" evidence="2">
    <location>
        <begin position="90"/>
        <end position="102"/>
    </location>
</feature>
<evidence type="ECO:0000256" key="2">
    <source>
        <dbReference type="SAM" id="MobiDB-lite"/>
    </source>
</evidence>
<sequence>MKLQDLAAPQKTKQVAKVMESHFGKSVAFESISKRQAQEMLTRVRGLISEHRRQPEFHRSEQNPAYLKLVMMEQALASKLNEQEPAAPVAGQTAAPGQTPQQAAALQAQQQIQKRKQIQDQMRELDKQKQELQKQLAMAESRHSLRRKLKESEVQQAQVVLASQDMVDQVQKMIEQVTAMQFKDLPALVDQIKNEVGIDQAQQFNADATAALAGLTQNLQGSKGQLETALGVVTGQAPAVPGQDLEAPAPDITAELPPAGEEELDLEVDAEEEPSGLETTLGRGKR</sequence>
<feature type="region of interest" description="Disordered" evidence="2">
    <location>
        <begin position="237"/>
        <end position="286"/>
    </location>
</feature>
<reference evidence="3" key="1">
    <citation type="submission" date="2020-04" db="EMBL/GenBank/DDBJ databases">
        <authorList>
            <person name="Chiriac C."/>
            <person name="Salcher M."/>
            <person name="Ghai R."/>
            <person name="Kavagutti S V."/>
        </authorList>
    </citation>
    <scope>NUCLEOTIDE SEQUENCE</scope>
</reference>